<evidence type="ECO:0000256" key="8">
    <source>
        <dbReference type="SAM" id="MobiDB-lite"/>
    </source>
</evidence>
<dbReference type="NCBIfam" id="NF040570">
    <property type="entry name" value="guided_TnpB"/>
    <property type="match status" value="1"/>
</dbReference>
<evidence type="ECO:0000259" key="11">
    <source>
        <dbReference type="Pfam" id="PF12323"/>
    </source>
</evidence>
<comment type="similarity">
    <text evidence="1">In the C-terminal section; belongs to the transposase 35 family.</text>
</comment>
<name>A0A1I6EIQ9_9PSEU</name>
<keyword evidence="6" id="KW-0238">DNA-binding</keyword>
<dbReference type="Pfam" id="PF07282">
    <property type="entry name" value="Cas12f1-like_TNB"/>
    <property type="match status" value="1"/>
</dbReference>
<evidence type="ECO:0000256" key="3">
    <source>
        <dbReference type="ARBA" id="ARBA00022578"/>
    </source>
</evidence>
<evidence type="ECO:0000259" key="10">
    <source>
        <dbReference type="Pfam" id="PF07282"/>
    </source>
</evidence>
<dbReference type="Pfam" id="PF12323">
    <property type="entry name" value="HTH_OrfB_IS605"/>
    <property type="match status" value="1"/>
</dbReference>
<keyword evidence="7" id="KW-0233">DNA recombination</keyword>
<dbReference type="GO" id="GO:0006310">
    <property type="term" value="P:DNA recombination"/>
    <property type="evidence" value="ECO:0007669"/>
    <property type="project" value="UniProtKB-KW"/>
</dbReference>
<protein>
    <submittedName>
        <fullName evidence="12">Putative transposase</fullName>
    </submittedName>
</protein>
<dbReference type="AlphaFoldDB" id="A0A1I6EIQ9"/>
<gene>
    <name evidence="12" type="ORF">SAMN04488564_104563</name>
</gene>
<accession>A0A1I6EIQ9</accession>
<keyword evidence="13" id="KW-1185">Reference proteome</keyword>
<dbReference type="GO" id="GO:0003677">
    <property type="term" value="F:DNA binding"/>
    <property type="evidence" value="ECO:0007669"/>
    <property type="project" value="UniProtKB-KW"/>
</dbReference>
<feature type="compositionally biased region" description="Basic and acidic residues" evidence="8">
    <location>
        <begin position="287"/>
        <end position="298"/>
    </location>
</feature>
<evidence type="ECO:0000256" key="1">
    <source>
        <dbReference type="ARBA" id="ARBA00008761"/>
    </source>
</evidence>
<evidence type="ECO:0000313" key="13">
    <source>
        <dbReference type="Proteomes" id="UP000198583"/>
    </source>
</evidence>
<comment type="similarity">
    <text evidence="2">In the N-terminal section; belongs to the transposase 2 family.</text>
</comment>
<dbReference type="InterPro" id="IPR021027">
    <property type="entry name" value="Transposase_put_HTH"/>
</dbReference>
<evidence type="ECO:0000259" key="9">
    <source>
        <dbReference type="Pfam" id="PF01385"/>
    </source>
</evidence>
<evidence type="ECO:0000256" key="2">
    <source>
        <dbReference type="ARBA" id="ARBA00011044"/>
    </source>
</evidence>
<dbReference type="NCBIfam" id="TIGR01766">
    <property type="entry name" value="IS200/IS605 family accessory protein TnpB-like domain"/>
    <property type="match status" value="1"/>
</dbReference>
<sequence length="298" mass="33484">MLNRTFGCVRLVWNKTLGERNHRFRTKGARTTYRETDTDVAELDPTMVVISRDPDGRWYVTFSVDTEAPVPTRPVSHSIGVDLGLSDFLVTSDGERIANPRHLAGKARNLARHQRRLARCRRGSSNRRKAKAKVARAHRKVRNARQDFLHRTTTRLVRPADVIAIEDLNIRGMVRNHHLARAISDAGWGEFRRQLEYKCSRAGRSLVVIDRWFPSSKICSTCGHRLAQLSLSARHWTCQGCRTRHDRDLNAAKNILAAGRAVARAGSGNACGADVRRQGPTLPRSAAKQETRTSGKAK</sequence>
<dbReference type="PANTHER" id="PTHR30405">
    <property type="entry name" value="TRANSPOSASE"/>
    <property type="match status" value="1"/>
</dbReference>
<evidence type="ECO:0000256" key="4">
    <source>
        <dbReference type="ARBA" id="ARBA00022723"/>
    </source>
</evidence>
<dbReference type="Proteomes" id="UP000198583">
    <property type="component" value="Unassembled WGS sequence"/>
</dbReference>
<feature type="region of interest" description="Disordered" evidence="8">
    <location>
        <begin position="269"/>
        <end position="298"/>
    </location>
</feature>
<feature type="domain" description="Probable transposase IS891/IS1136/IS1341" evidence="9">
    <location>
        <begin position="62"/>
        <end position="176"/>
    </location>
</feature>
<dbReference type="InterPro" id="IPR001959">
    <property type="entry name" value="Transposase"/>
</dbReference>
<dbReference type="Pfam" id="PF01385">
    <property type="entry name" value="OrfB_IS605"/>
    <property type="match status" value="1"/>
</dbReference>
<keyword evidence="3" id="KW-0815">Transposition</keyword>
<proteinExistence type="inferred from homology"/>
<dbReference type="GO" id="GO:0046872">
    <property type="term" value="F:metal ion binding"/>
    <property type="evidence" value="ECO:0007669"/>
    <property type="project" value="UniProtKB-KW"/>
</dbReference>
<dbReference type="EMBL" id="FOYL01000004">
    <property type="protein sequence ID" value="SFR17362.1"/>
    <property type="molecule type" value="Genomic_DNA"/>
</dbReference>
<evidence type="ECO:0000256" key="6">
    <source>
        <dbReference type="ARBA" id="ARBA00023125"/>
    </source>
</evidence>
<keyword evidence="4" id="KW-0479">Metal-binding</keyword>
<dbReference type="GO" id="GO:0032196">
    <property type="term" value="P:transposition"/>
    <property type="evidence" value="ECO:0007669"/>
    <property type="project" value="UniProtKB-KW"/>
</dbReference>
<dbReference type="InterPro" id="IPR051399">
    <property type="entry name" value="RNA-guided_DNA_endo/Transpos"/>
</dbReference>
<evidence type="ECO:0000256" key="7">
    <source>
        <dbReference type="ARBA" id="ARBA00023172"/>
    </source>
</evidence>
<evidence type="ECO:0000256" key="5">
    <source>
        <dbReference type="ARBA" id="ARBA00022833"/>
    </source>
</evidence>
<keyword evidence="5" id="KW-0862">Zinc</keyword>
<organism evidence="12 13">
    <name type="scientific">Lentzea waywayandensis</name>
    <dbReference type="NCBI Taxonomy" id="84724"/>
    <lineage>
        <taxon>Bacteria</taxon>
        <taxon>Bacillati</taxon>
        <taxon>Actinomycetota</taxon>
        <taxon>Actinomycetes</taxon>
        <taxon>Pseudonocardiales</taxon>
        <taxon>Pseudonocardiaceae</taxon>
        <taxon>Lentzea</taxon>
    </lineage>
</organism>
<evidence type="ECO:0000313" key="12">
    <source>
        <dbReference type="EMBL" id="SFR17362.1"/>
    </source>
</evidence>
<reference evidence="13" key="1">
    <citation type="submission" date="2016-10" db="EMBL/GenBank/DDBJ databases">
        <authorList>
            <person name="Varghese N."/>
            <person name="Submissions S."/>
        </authorList>
    </citation>
    <scope>NUCLEOTIDE SEQUENCE [LARGE SCALE GENOMIC DNA]</scope>
    <source>
        <strain evidence="13">DSM 44232</strain>
    </source>
</reference>
<feature type="domain" description="Transposase putative helix-turn-helix" evidence="11">
    <location>
        <begin position="1"/>
        <end position="26"/>
    </location>
</feature>
<feature type="domain" description="Cas12f1-like TNB" evidence="10">
    <location>
        <begin position="188"/>
        <end position="255"/>
    </location>
</feature>
<dbReference type="PANTHER" id="PTHR30405:SF25">
    <property type="entry name" value="RNA-GUIDED DNA ENDONUCLEASE INSQ-RELATED"/>
    <property type="match status" value="1"/>
</dbReference>
<dbReference type="InterPro" id="IPR010095">
    <property type="entry name" value="Cas12f1-like_TNB"/>
</dbReference>